<reference evidence="2" key="1">
    <citation type="submission" date="2022-10" db="EMBL/GenBank/DDBJ databases">
        <title>Genome assembly of Pristionchus species.</title>
        <authorList>
            <person name="Yoshida K."/>
            <person name="Sommer R.J."/>
        </authorList>
    </citation>
    <scope>NUCLEOTIDE SEQUENCE [LARGE SCALE GENOMIC DNA]</scope>
    <source>
        <strain evidence="2">RS5460</strain>
    </source>
</reference>
<comment type="caution">
    <text evidence="1">The sequence shown here is derived from an EMBL/GenBank/DDBJ whole genome shotgun (WGS) entry which is preliminary data.</text>
</comment>
<proteinExistence type="predicted"/>
<dbReference type="EMBL" id="BTRK01000003">
    <property type="protein sequence ID" value="GMR42361.1"/>
    <property type="molecule type" value="Genomic_DNA"/>
</dbReference>
<organism evidence="1 2">
    <name type="scientific">Pristionchus mayeri</name>
    <dbReference type="NCBI Taxonomy" id="1317129"/>
    <lineage>
        <taxon>Eukaryota</taxon>
        <taxon>Metazoa</taxon>
        <taxon>Ecdysozoa</taxon>
        <taxon>Nematoda</taxon>
        <taxon>Chromadorea</taxon>
        <taxon>Rhabditida</taxon>
        <taxon>Rhabditina</taxon>
        <taxon>Diplogasteromorpha</taxon>
        <taxon>Diplogasteroidea</taxon>
        <taxon>Neodiplogasteridae</taxon>
        <taxon>Pristionchus</taxon>
    </lineage>
</organism>
<evidence type="ECO:0000313" key="1">
    <source>
        <dbReference type="EMBL" id="GMR42361.1"/>
    </source>
</evidence>
<sequence>MQVFKDSHTVKCDEGTCEMDGGACLMLDHPEIGIHFTCHTRSLQDGACRWKTSKSNYSVRICGCHSEDYCNYSIWPKGSASEVPQPVRPEEAAAGVTDVSVNGVCSPLLSSLLFILSLRFL</sequence>
<keyword evidence="2" id="KW-1185">Reference proteome</keyword>
<dbReference type="AlphaFoldDB" id="A0AAN4ZKB0"/>
<gene>
    <name evidence="1" type="ORF">PMAYCL1PPCAC_12556</name>
</gene>
<dbReference type="Proteomes" id="UP001328107">
    <property type="component" value="Unassembled WGS sequence"/>
</dbReference>
<evidence type="ECO:0000313" key="2">
    <source>
        <dbReference type="Proteomes" id="UP001328107"/>
    </source>
</evidence>
<accession>A0AAN4ZKB0</accession>
<protein>
    <submittedName>
        <fullName evidence="1">Uncharacterized protein</fullName>
    </submittedName>
</protein>
<name>A0AAN4ZKB0_9BILA</name>